<protein>
    <recommendedName>
        <fullName evidence="3">DUF1318 domain-containing protein</fullName>
    </recommendedName>
</protein>
<evidence type="ECO:0000313" key="2">
    <source>
        <dbReference type="Proteomes" id="UP000032721"/>
    </source>
</evidence>
<name>A0A068QS54_9GAMM</name>
<dbReference type="HOGENOM" id="CLU_146585_1_0_6"/>
<dbReference type="EMBL" id="FO704550">
    <property type="protein sequence ID" value="CDG17798.1"/>
    <property type="molecule type" value="Genomic_DNA"/>
</dbReference>
<dbReference type="AlphaFoldDB" id="A0A068QS54"/>
<dbReference type="Pfam" id="PF07027">
    <property type="entry name" value="DUF1318"/>
    <property type="match status" value="1"/>
</dbReference>
<dbReference type="Proteomes" id="UP000032721">
    <property type="component" value="Chromosome"/>
</dbReference>
<accession>A0A068QS54</accession>
<dbReference type="KEGG" id="xdo:XDD1_2099"/>
<dbReference type="STRING" id="351671.XDD1_2099"/>
<proteinExistence type="predicted"/>
<dbReference type="InterPro" id="IPR008309">
    <property type="entry name" value="YdbL"/>
</dbReference>
<evidence type="ECO:0000313" key="1">
    <source>
        <dbReference type="EMBL" id="CDG17798.1"/>
    </source>
</evidence>
<dbReference type="PIRSF" id="PIRSF025560">
    <property type="entry name" value="UCP025560"/>
    <property type="match status" value="1"/>
</dbReference>
<gene>
    <name evidence="1" type="ORF">XDD1_2099</name>
</gene>
<reference evidence="1 2" key="1">
    <citation type="submission" date="2013-07" db="EMBL/GenBank/DDBJ databases">
        <authorList>
            <person name="Genoscope - CEA"/>
        </authorList>
    </citation>
    <scope>NUCLEOTIDE SEQUENCE [LARGE SCALE GENOMIC DNA]</scope>
    <source>
        <strain evidence="2">FRM16 / DSM 17909</strain>
    </source>
</reference>
<organism evidence="1 2">
    <name type="scientific">Xenorhabdus doucetiae</name>
    <dbReference type="NCBI Taxonomy" id="351671"/>
    <lineage>
        <taxon>Bacteria</taxon>
        <taxon>Pseudomonadati</taxon>
        <taxon>Pseudomonadota</taxon>
        <taxon>Gammaproteobacteria</taxon>
        <taxon>Enterobacterales</taxon>
        <taxon>Morganellaceae</taxon>
        <taxon>Xenorhabdus</taxon>
    </lineage>
</organism>
<sequence length="132" mass="14629">MKFILKSTGKSKICSKTTRIYSKDENMKKVGVILLLSLLFSPFAVGMTLSEAKQQGLVGETFSGYLALVKNTQDAQSVVKRVNDERQKKYAEIAAQNNMTTEQVAKITGEKLVRRAASGEYVLGINGHWVQK</sequence>
<evidence type="ECO:0008006" key="3">
    <source>
        <dbReference type="Google" id="ProtNLM"/>
    </source>
</evidence>